<protein>
    <recommendedName>
        <fullName evidence="4">Coilin</fullName>
    </recommendedName>
</protein>
<dbReference type="PANTHER" id="PTHR15197">
    <property type="entry name" value="COILIN P80"/>
    <property type="match status" value="1"/>
</dbReference>
<keyword evidence="3" id="KW-1185">Reference proteome</keyword>
<feature type="compositionally biased region" description="Basic and acidic residues" evidence="1">
    <location>
        <begin position="912"/>
        <end position="935"/>
    </location>
</feature>
<dbReference type="AlphaFoldDB" id="A0A8H7BJT6"/>
<feature type="compositionally biased region" description="Low complexity" evidence="1">
    <location>
        <begin position="599"/>
        <end position="635"/>
    </location>
</feature>
<evidence type="ECO:0000256" key="1">
    <source>
        <dbReference type="SAM" id="MobiDB-lite"/>
    </source>
</evidence>
<feature type="region of interest" description="Disordered" evidence="1">
    <location>
        <begin position="779"/>
        <end position="985"/>
    </location>
</feature>
<feature type="compositionally biased region" description="Basic and acidic residues" evidence="1">
    <location>
        <begin position="854"/>
        <end position="895"/>
    </location>
</feature>
<dbReference type="EMBL" id="JABAYA010000381">
    <property type="protein sequence ID" value="KAF7720741.1"/>
    <property type="molecule type" value="Genomic_DNA"/>
</dbReference>
<proteinExistence type="predicted"/>
<reference evidence="2" key="1">
    <citation type="submission" date="2020-01" db="EMBL/GenBank/DDBJ databases">
        <title>Genome Sequencing of Three Apophysomyces-Like Fungal Strains Confirms a Novel Fungal Genus in the Mucoromycota with divergent Burkholderia-like Endosymbiotic Bacteria.</title>
        <authorList>
            <person name="Stajich J.E."/>
            <person name="Macias A.M."/>
            <person name="Carter-House D."/>
            <person name="Lovett B."/>
            <person name="Kasson L.R."/>
            <person name="Berry K."/>
            <person name="Grigoriev I."/>
            <person name="Chang Y."/>
            <person name="Spatafora J."/>
            <person name="Kasson M.T."/>
        </authorList>
    </citation>
    <scope>NUCLEOTIDE SEQUENCE</scope>
    <source>
        <strain evidence="2">NRRL A-21654</strain>
    </source>
</reference>
<name>A0A8H7BJT6_9FUNG</name>
<dbReference type="GO" id="GO:0030619">
    <property type="term" value="F:U1 snRNA binding"/>
    <property type="evidence" value="ECO:0007669"/>
    <property type="project" value="TreeGrafter"/>
</dbReference>
<dbReference type="GO" id="GO:0030620">
    <property type="term" value="F:U2 snRNA binding"/>
    <property type="evidence" value="ECO:0007669"/>
    <property type="project" value="TreeGrafter"/>
</dbReference>
<gene>
    <name evidence="2" type="ORF">EC973_006222</name>
</gene>
<organism evidence="2 3">
    <name type="scientific">Apophysomyces ossiformis</name>
    <dbReference type="NCBI Taxonomy" id="679940"/>
    <lineage>
        <taxon>Eukaryota</taxon>
        <taxon>Fungi</taxon>
        <taxon>Fungi incertae sedis</taxon>
        <taxon>Mucoromycota</taxon>
        <taxon>Mucoromycotina</taxon>
        <taxon>Mucoromycetes</taxon>
        <taxon>Mucorales</taxon>
        <taxon>Mucorineae</taxon>
        <taxon>Mucoraceae</taxon>
        <taxon>Apophysomyces</taxon>
    </lineage>
</organism>
<feature type="compositionally biased region" description="Basic residues" evidence="1">
    <location>
        <begin position="947"/>
        <end position="964"/>
    </location>
</feature>
<evidence type="ECO:0000313" key="3">
    <source>
        <dbReference type="Proteomes" id="UP000605846"/>
    </source>
</evidence>
<dbReference type="PANTHER" id="PTHR15197:SF0">
    <property type="entry name" value="COILIN"/>
    <property type="match status" value="1"/>
</dbReference>
<evidence type="ECO:0008006" key="4">
    <source>
        <dbReference type="Google" id="ProtNLM"/>
    </source>
</evidence>
<dbReference type="GO" id="GO:0000387">
    <property type="term" value="P:spliceosomal snRNP assembly"/>
    <property type="evidence" value="ECO:0007669"/>
    <property type="project" value="TreeGrafter"/>
</dbReference>
<dbReference type="GO" id="GO:0015030">
    <property type="term" value="C:Cajal body"/>
    <property type="evidence" value="ECO:0007669"/>
    <property type="project" value="TreeGrafter"/>
</dbReference>
<dbReference type="InterPro" id="IPR024822">
    <property type="entry name" value="Coilin"/>
</dbReference>
<evidence type="ECO:0000313" key="2">
    <source>
        <dbReference type="EMBL" id="KAF7720741.1"/>
    </source>
</evidence>
<comment type="caution">
    <text evidence="2">The sequence shown here is derived from an EMBL/GenBank/DDBJ whole genome shotgun (WGS) entry which is preliminary data.</text>
</comment>
<feature type="region of interest" description="Disordered" evidence="1">
    <location>
        <begin position="599"/>
        <end position="648"/>
    </location>
</feature>
<dbReference type="OrthoDB" id="6159439at2759"/>
<accession>A0A8H7BJT6</accession>
<feature type="compositionally biased region" description="Basic and acidic residues" evidence="1">
    <location>
        <begin position="779"/>
        <end position="830"/>
    </location>
</feature>
<sequence>MKLNQHQPSNEQIYEDAKLSQYDTIAVTTELNKQSNGTNDISGQCSIISTETPAAIQELNKPETVPKETLSNMSMSYNPTVVSTALYNNGQVATDVAHGMAQENADNTNVSTIRTTKEIEPSSVHSANPVITLKKLETSNEIEHFVEWMAMEERHAVRLAMLNCLQHSKNDRILQSFVQTPKACQTLYAWLDFALTEWDPVLVKKMIEVCDTELDAEIEHLMNEWRQLLPKSDKQELRQVTSRCNWMNIHFKPRFSEKESITDADSKPITWADPNAEKKMIRLALQKDPPAKPKAITNTAFFSSLTAPQKIRVAPPPTKSPAAPTANVVAAILNQWKKPQEQVSTTTSLSKPARSKSKKRVQFAPDYCLVEVREYEKVPEEWNIDTGSINTQPSVATRDMDPRQCHWNLRPQITWYTPRQILLPSEVTLHTHVETEETKIQAARERTALAKIYTNIQHIPYSPAEPDELPISNDDCRVIPLEDTAVMEVDDVYPSYQIAPETPQHFPQTPTLQVQTEKSPLPFFSEEWVDLFCKLEAKYLLSDSLIQSLQKFGMLPTKDTVDKPLNIISNHPVQQPDQVVINEDASAWNMATAKKKAALRGARGANRAARAGARGASRGTARAASRGAIRGAGRARNWRGRGAEDQGGGPVRNRGRFVCVAEIFHAAKMCRLISTGCVTLEKNQASSLFNNMRFKVSTCEPLIKHKCWFAVDDDELDKKNPTPLTIHVLAKRIVTELSLTKKASDVIIELDGFELRPTAIVRGLLREGDSIIVRKTKTEEAPLSKKRKASDIIAEKQEGEKRKKSKKEKEASKLEKLNEKHQKNGIESKKKDRSKKKVEKKKDLLKKNTRKEKIKAISKDEVSIKKKKTSEMIKDEKKTDTGRKRNTHGESDKQVTKLPSAKAKALKQLSDTLRDGEQARKPSPSEKLDISEKPGKKATPPYEGTKRTQRRNARKRALKSLHRNAIKDKQADELVQLEAEGHSAEHVEPDQNVWNQPVEVSQQEDEAPVAYESIEVIEPQNFVVQNRNKKKTFLKEMNKARKHVRFSMDDEHEDQPTLDYEQKEELHAQDHGSAFVTSMDAAYGVPVDHNATPHRKYPIHNARIIRAGPRYDETIQSGTDTMEVDAVEAETETEDVASNEPVIPAAPKDYEAYANIDFTTPDVEAGDHLAIKIFQLSAMYTPEISDWKEVKLVDIKREQRSLVVEYLPGFSADVNKGGKFDLIPKGDEDEVENEGEEERVFTYGEGDIIQMKKLK</sequence>
<dbReference type="Proteomes" id="UP000605846">
    <property type="component" value="Unassembled WGS sequence"/>
</dbReference>